<accession>A0A1A8CNE9</accession>
<name>A0A1A8CNE9_NOTKA</name>
<feature type="non-terminal residue" evidence="1">
    <location>
        <position position="1"/>
    </location>
</feature>
<dbReference type="AlphaFoldDB" id="A0A1A8CNE9"/>
<dbReference type="EMBL" id="HADZ01017361">
    <property type="protein sequence ID" value="SBP81302.1"/>
    <property type="molecule type" value="Transcribed_RNA"/>
</dbReference>
<sequence>SIHPSIHSSIHPSIYSSIHPSFTHLFIHPCLHLSFIHHPSIHPSLPSSLQPSFTHLFTHPSFIHPSPCRNLSDLWTCWDKPACKTPAFQPITSGGERARLLNETSSLQLC</sequence>
<organism evidence="1">
    <name type="scientific">Nothobranchius kadleci</name>
    <name type="common">African annual killifish</name>
    <dbReference type="NCBI Taxonomy" id="1051664"/>
    <lineage>
        <taxon>Eukaryota</taxon>
        <taxon>Metazoa</taxon>
        <taxon>Chordata</taxon>
        <taxon>Craniata</taxon>
        <taxon>Vertebrata</taxon>
        <taxon>Euteleostomi</taxon>
        <taxon>Actinopterygii</taxon>
        <taxon>Neopterygii</taxon>
        <taxon>Teleostei</taxon>
        <taxon>Neoteleostei</taxon>
        <taxon>Acanthomorphata</taxon>
        <taxon>Ovalentaria</taxon>
        <taxon>Atherinomorphae</taxon>
        <taxon>Cyprinodontiformes</taxon>
        <taxon>Nothobranchiidae</taxon>
        <taxon>Nothobranchius</taxon>
    </lineage>
</organism>
<proteinExistence type="predicted"/>
<reference evidence="1" key="1">
    <citation type="submission" date="2016-05" db="EMBL/GenBank/DDBJ databases">
        <authorList>
            <person name="Lavstsen T."/>
            <person name="Jespersen J.S."/>
        </authorList>
    </citation>
    <scope>NUCLEOTIDE SEQUENCE</scope>
    <source>
        <tissue evidence="1">Brain</tissue>
    </source>
</reference>
<protein>
    <submittedName>
        <fullName evidence="1">Uncharacterized protein</fullName>
    </submittedName>
</protein>
<gene>
    <name evidence="1" type="primary">CABZ01023601.1</name>
</gene>
<reference evidence="1" key="2">
    <citation type="submission" date="2016-06" db="EMBL/GenBank/DDBJ databases">
        <title>The genome of a short-lived fish provides insights into sex chromosome evolution and the genetic control of aging.</title>
        <authorList>
            <person name="Reichwald K."/>
            <person name="Felder M."/>
            <person name="Petzold A."/>
            <person name="Koch P."/>
            <person name="Groth M."/>
            <person name="Platzer M."/>
        </authorList>
    </citation>
    <scope>NUCLEOTIDE SEQUENCE</scope>
    <source>
        <tissue evidence="1">Brain</tissue>
    </source>
</reference>
<evidence type="ECO:0000313" key="1">
    <source>
        <dbReference type="EMBL" id="SBP81302.1"/>
    </source>
</evidence>